<dbReference type="GO" id="GO:0006783">
    <property type="term" value="P:heme biosynthetic process"/>
    <property type="evidence" value="ECO:0007669"/>
    <property type="project" value="TreeGrafter"/>
</dbReference>
<dbReference type="BioCyc" id="FSP469605-HMP:GTSP-1146-MONOMER"/>
<proteinExistence type="predicted"/>
<dbReference type="AlphaFoldDB" id="E5BGM0"/>
<evidence type="ECO:0000313" key="3">
    <source>
        <dbReference type="Proteomes" id="UP000002975"/>
    </source>
</evidence>
<dbReference type="SUPFAM" id="SSF52218">
    <property type="entry name" value="Flavoproteins"/>
    <property type="match status" value="1"/>
</dbReference>
<dbReference type="GO" id="GO:0070819">
    <property type="term" value="F:menaquinone-dependent protoporphyrinogen oxidase activity"/>
    <property type="evidence" value="ECO:0007669"/>
    <property type="project" value="TreeGrafter"/>
</dbReference>
<organism evidence="2 3">
    <name type="scientific">Fusobacterium gonidiaformans 3-1-5R</name>
    <dbReference type="NCBI Taxonomy" id="469605"/>
    <lineage>
        <taxon>Bacteria</taxon>
        <taxon>Fusobacteriati</taxon>
        <taxon>Fusobacteriota</taxon>
        <taxon>Fusobacteriia</taxon>
        <taxon>Fusobacteriales</taxon>
        <taxon>Fusobacteriaceae</taxon>
        <taxon>Fusobacterium</taxon>
    </lineage>
</organism>
<dbReference type="InterPro" id="IPR052200">
    <property type="entry name" value="Protoporphyrinogen_IX_DH"/>
</dbReference>
<dbReference type="GO" id="GO:0010181">
    <property type="term" value="F:FMN binding"/>
    <property type="evidence" value="ECO:0007669"/>
    <property type="project" value="InterPro"/>
</dbReference>
<dbReference type="Proteomes" id="UP000002975">
    <property type="component" value="Unassembled WGS sequence"/>
</dbReference>
<dbReference type="PANTHER" id="PTHR38030">
    <property type="entry name" value="PROTOPORPHYRINOGEN IX DEHYDROGENASE [MENAQUINONE]"/>
    <property type="match status" value="1"/>
</dbReference>
<feature type="domain" description="Flavodoxin-like" evidence="1">
    <location>
        <begin position="9"/>
        <end position="168"/>
    </location>
</feature>
<accession>E5BGM0</accession>
<keyword evidence="3" id="KW-1185">Reference proteome</keyword>
<dbReference type="Gene3D" id="3.40.50.360">
    <property type="match status" value="1"/>
</dbReference>
<evidence type="ECO:0000313" key="2">
    <source>
        <dbReference type="EMBL" id="EFS21643.1"/>
    </source>
</evidence>
<evidence type="ECO:0000259" key="1">
    <source>
        <dbReference type="Pfam" id="PF12641"/>
    </source>
</evidence>
<dbReference type="Pfam" id="PF12641">
    <property type="entry name" value="Flavodoxin_3"/>
    <property type="match status" value="1"/>
</dbReference>
<dbReference type="InterPro" id="IPR008254">
    <property type="entry name" value="Flavodoxin/NO_synth"/>
</dbReference>
<reference evidence="2 3" key="1">
    <citation type="submission" date="2009-02" db="EMBL/GenBank/DDBJ databases">
        <title>The Genome Sequence of Fusobacterium sp. 3_1_5R.</title>
        <authorList>
            <consortium name="The Broad Institute Genome Sequencing Platform"/>
            <person name="Ward D."/>
            <person name="Young S.K."/>
            <person name="Kodira C.D."/>
            <person name="Zeng Q."/>
            <person name="Koehrsen M."/>
            <person name="Alvarado L."/>
            <person name="Berlin A."/>
            <person name="Borenstein D."/>
            <person name="Chen Z."/>
            <person name="Engels R."/>
            <person name="Freedman E."/>
            <person name="Gellesch M."/>
            <person name="Goldberg J."/>
            <person name="Griggs A."/>
            <person name="Gujja S."/>
            <person name="Heiman D."/>
            <person name="Hepburn T."/>
            <person name="Howarth C."/>
            <person name="Jen D."/>
            <person name="Larson L."/>
            <person name="Lewis B."/>
            <person name="Mehta T."/>
            <person name="Park D."/>
            <person name="Pearson M."/>
            <person name="Roberts A."/>
            <person name="Saif S."/>
            <person name="Shea T."/>
            <person name="Shenoy N."/>
            <person name="Sisk P."/>
            <person name="Stolte C."/>
            <person name="Sykes S."/>
            <person name="Walk T."/>
            <person name="White J."/>
            <person name="Yandava C."/>
            <person name="Allen-Vercoe E."/>
            <person name="Strauss J."/>
            <person name="Ambrose C."/>
            <person name="Lander E."/>
            <person name="Nusbaum C."/>
            <person name="Galagan J."/>
            <person name="Birren B."/>
        </authorList>
    </citation>
    <scope>NUCLEOTIDE SEQUENCE [LARGE SCALE GENOMIC DNA]</scope>
    <source>
        <strain evidence="2 3">3_1_5R</strain>
    </source>
</reference>
<dbReference type="PANTHER" id="PTHR38030:SF2">
    <property type="entry name" value="PROTOPORPHYRINOGEN IX DEHYDROGENASE [QUINONE]"/>
    <property type="match status" value="1"/>
</dbReference>
<gene>
    <name evidence="2" type="ORF">FSBG_01140</name>
</gene>
<sequence length="172" mass="19784">MKGVTMKTLVVYSSLTGNTKKATTWAFEAVIGEKELFSVEEAMKIDTSSYDRIIQGFWVDKGTLDPKSRKFLKQIKGKELIFIGTLGAYPNSKHAIKVMERSKKIAEENNCYLGTCMVQGKMSDVLLKSMDKFPLNLIFRKTEERLERIQVASFHPNEEDKEKIQEFVRNLY</sequence>
<name>E5BGM0_9FUSO</name>
<protein>
    <recommendedName>
        <fullName evidence="1">Flavodoxin-like domain-containing protein</fullName>
    </recommendedName>
</protein>
<dbReference type="HOGENOM" id="CLU_098259_1_0_0"/>
<dbReference type="EMBL" id="GG657972">
    <property type="protein sequence ID" value="EFS21643.1"/>
    <property type="molecule type" value="Genomic_DNA"/>
</dbReference>
<dbReference type="InterPro" id="IPR029039">
    <property type="entry name" value="Flavoprotein-like_sf"/>
</dbReference>